<keyword evidence="1" id="KW-0472">Membrane</keyword>
<evidence type="ECO:0000313" key="3">
    <source>
        <dbReference type="Proteomes" id="UP000539957"/>
    </source>
</evidence>
<organism evidence="2 3">
    <name type="scientific">Brevundimonas bullata</name>
    <dbReference type="NCBI Taxonomy" id="13160"/>
    <lineage>
        <taxon>Bacteria</taxon>
        <taxon>Pseudomonadati</taxon>
        <taxon>Pseudomonadota</taxon>
        <taxon>Alphaproteobacteria</taxon>
        <taxon>Caulobacterales</taxon>
        <taxon>Caulobacteraceae</taxon>
        <taxon>Brevundimonas</taxon>
    </lineage>
</organism>
<dbReference type="EMBL" id="JACHKY010000002">
    <property type="protein sequence ID" value="MBB4797592.1"/>
    <property type="molecule type" value="Genomic_DNA"/>
</dbReference>
<keyword evidence="2" id="KW-0808">Transferase</keyword>
<name>A0A7W7INX4_9CAUL</name>
<dbReference type="RefSeq" id="WP_184268306.1">
    <property type="nucleotide sequence ID" value="NZ_JACHKY010000002.1"/>
</dbReference>
<comment type="caution">
    <text evidence="2">The sequence shown here is derived from an EMBL/GenBank/DDBJ whole genome shotgun (WGS) entry which is preliminary data.</text>
</comment>
<keyword evidence="1" id="KW-1133">Transmembrane helix</keyword>
<feature type="transmembrane region" description="Helical" evidence="1">
    <location>
        <begin position="15"/>
        <end position="35"/>
    </location>
</feature>
<evidence type="ECO:0000256" key="1">
    <source>
        <dbReference type="SAM" id="Phobius"/>
    </source>
</evidence>
<dbReference type="Proteomes" id="UP000539957">
    <property type="component" value="Unassembled WGS sequence"/>
</dbReference>
<dbReference type="AlphaFoldDB" id="A0A7W7INX4"/>
<gene>
    <name evidence="2" type="ORF">HNP32_001316</name>
</gene>
<reference evidence="2 3" key="1">
    <citation type="submission" date="2020-08" db="EMBL/GenBank/DDBJ databases">
        <title>Functional genomics of gut bacteria from endangered species of beetles.</title>
        <authorList>
            <person name="Carlos-Shanley C."/>
        </authorList>
    </citation>
    <scope>NUCLEOTIDE SEQUENCE [LARGE SCALE GENOMIC DNA]</scope>
    <source>
        <strain evidence="2 3">S00123</strain>
    </source>
</reference>
<keyword evidence="3" id="KW-1185">Reference proteome</keyword>
<feature type="transmembrane region" description="Helical" evidence="1">
    <location>
        <begin position="47"/>
        <end position="74"/>
    </location>
</feature>
<protein>
    <submittedName>
        <fullName evidence="2">Phosphotransferase system glucose/maltose/N-acetylglucosamine-specific IIC component</fullName>
    </submittedName>
</protein>
<dbReference type="GO" id="GO:0016740">
    <property type="term" value="F:transferase activity"/>
    <property type="evidence" value="ECO:0007669"/>
    <property type="project" value="UniProtKB-KW"/>
</dbReference>
<sequence>MNRPLPESQWLWRRLITWVVAVWAMTQLHFLIARIPDGDLRVIADRLILLLATLIALYLIGPTAEHIIALVRAWRGDNPK</sequence>
<evidence type="ECO:0000313" key="2">
    <source>
        <dbReference type="EMBL" id="MBB4797592.1"/>
    </source>
</evidence>
<accession>A0A7W7INX4</accession>
<keyword evidence="1" id="KW-0812">Transmembrane</keyword>
<proteinExistence type="predicted"/>